<accession>A0A941ANF9</accession>
<evidence type="ECO:0000313" key="2">
    <source>
        <dbReference type="Proteomes" id="UP000678228"/>
    </source>
</evidence>
<sequence length="58" mass="6299">MNNKDVGKAIENLSGKIQQLKAEGKSGQDIQGAVFDMLGEMGLNIPPEILEKMKGKQQ</sequence>
<evidence type="ECO:0000313" key="1">
    <source>
        <dbReference type="EMBL" id="MBP3950801.1"/>
    </source>
</evidence>
<protein>
    <submittedName>
        <fullName evidence="1">Uncharacterized protein</fullName>
    </submittedName>
</protein>
<dbReference type="EMBL" id="JAGKSQ010000002">
    <property type="protein sequence ID" value="MBP3950801.1"/>
    <property type="molecule type" value="Genomic_DNA"/>
</dbReference>
<dbReference type="AlphaFoldDB" id="A0A941ANF9"/>
<organism evidence="1 2">
    <name type="scientific">Halalkalibacter suaedae</name>
    <dbReference type="NCBI Taxonomy" id="2822140"/>
    <lineage>
        <taxon>Bacteria</taxon>
        <taxon>Bacillati</taxon>
        <taxon>Bacillota</taxon>
        <taxon>Bacilli</taxon>
        <taxon>Bacillales</taxon>
        <taxon>Bacillaceae</taxon>
        <taxon>Halalkalibacter</taxon>
    </lineage>
</organism>
<name>A0A941ANF9_9BACI</name>
<keyword evidence="2" id="KW-1185">Reference proteome</keyword>
<dbReference type="RefSeq" id="WP_210596478.1">
    <property type="nucleotide sequence ID" value="NZ_JAGKSQ010000002.1"/>
</dbReference>
<comment type="caution">
    <text evidence="1">The sequence shown here is derived from an EMBL/GenBank/DDBJ whole genome shotgun (WGS) entry which is preliminary data.</text>
</comment>
<reference evidence="1" key="1">
    <citation type="submission" date="2021-03" db="EMBL/GenBank/DDBJ databases">
        <title>Bacillus suaedae sp. nov., isolated from Suaeda aralocaspica.</title>
        <authorList>
            <person name="Lei R.F.R."/>
        </authorList>
    </citation>
    <scope>NUCLEOTIDE SEQUENCE</scope>
    <source>
        <strain evidence="1">YZJH907-2</strain>
    </source>
</reference>
<dbReference type="Proteomes" id="UP000678228">
    <property type="component" value="Unassembled WGS sequence"/>
</dbReference>
<gene>
    <name evidence="1" type="ORF">J7W16_06605</name>
</gene>
<proteinExistence type="predicted"/>